<accession>A0A977KSB3</accession>
<dbReference type="Proteomes" id="UP001065613">
    <property type="component" value="Chromosome"/>
</dbReference>
<sequence length="62" mass="7207">MQIPQELFLLTKEVSIRKEGEKLIIEPYLQKKLVEILATLDDIDEEFPNIDEGLLPLDNIEL</sequence>
<organism evidence="1">
    <name type="scientific">Woronichinia naegeliana WA131</name>
    <dbReference type="NCBI Taxonomy" id="2824559"/>
    <lineage>
        <taxon>Bacteria</taxon>
        <taxon>Bacillati</taxon>
        <taxon>Cyanobacteriota</taxon>
        <taxon>Cyanophyceae</taxon>
        <taxon>Synechococcales</taxon>
        <taxon>Coelosphaeriaceae</taxon>
        <taxon>Woronichinia</taxon>
    </lineage>
</organism>
<reference evidence="1" key="1">
    <citation type="submission" date="2021-04" db="EMBL/GenBank/DDBJ databases">
        <title>Genome sequence of Woronichinia naegeliana from Washington state freshwater lake bloom.</title>
        <authorList>
            <person name="Dreher T.W."/>
        </authorList>
    </citation>
    <scope>NUCLEOTIDE SEQUENCE</scope>
    <source>
        <strain evidence="1">WA131</strain>
    </source>
</reference>
<dbReference type="SUPFAM" id="SSF89447">
    <property type="entry name" value="AbrB/MazE/MraZ-like"/>
    <property type="match status" value="1"/>
</dbReference>
<gene>
    <name evidence="1" type="ORF">KA717_22480</name>
</gene>
<dbReference type="EMBL" id="CP073041">
    <property type="protein sequence ID" value="UXE58777.1"/>
    <property type="molecule type" value="Genomic_DNA"/>
</dbReference>
<dbReference type="KEGG" id="wna:KA717_22480"/>
<protein>
    <submittedName>
        <fullName evidence="1">Antitoxin</fullName>
    </submittedName>
</protein>
<dbReference type="AlphaFoldDB" id="A0A977KSB3"/>
<proteinExistence type="predicted"/>
<dbReference type="InterPro" id="IPR037914">
    <property type="entry name" value="SpoVT-AbrB_sf"/>
</dbReference>
<evidence type="ECO:0000313" key="1">
    <source>
        <dbReference type="EMBL" id="UXE58777.1"/>
    </source>
</evidence>
<name>A0A977KSB3_9CYAN</name>